<proteinExistence type="predicted"/>
<dbReference type="EMBL" id="JYIY01000049">
    <property type="protein sequence ID" value="KJL42003.1"/>
    <property type="molecule type" value="Genomic_DNA"/>
</dbReference>
<evidence type="ECO:0000313" key="3">
    <source>
        <dbReference type="Proteomes" id="UP000033451"/>
    </source>
</evidence>
<dbReference type="EC" id="2.7.7.7" evidence="2"/>
<gene>
    <name evidence="2" type="primary">dnaE2_1</name>
    <name evidence="2" type="ORF">RR49_00300</name>
</gene>
<dbReference type="InterPro" id="IPR012340">
    <property type="entry name" value="NA-bd_OB-fold"/>
</dbReference>
<keyword evidence="2" id="KW-0548">Nucleotidyltransferase</keyword>
<dbReference type="InterPro" id="IPR029460">
    <property type="entry name" value="DNAPol_HHH"/>
</dbReference>
<dbReference type="InterPro" id="IPR010994">
    <property type="entry name" value="RuvA_2-like"/>
</dbReference>
<comment type="caution">
    <text evidence="2">The sequence shown here is derived from an EMBL/GenBank/DDBJ whole genome shotgun (WGS) entry which is preliminary data.</text>
</comment>
<dbReference type="InterPro" id="IPR004805">
    <property type="entry name" value="DnaE2/DnaE/PolC"/>
</dbReference>
<dbReference type="PANTHER" id="PTHR32294:SF4">
    <property type="entry name" value="ERROR-PRONE DNA POLYMERASE"/>
    <property type="match status" value="1"/>
</dbReference>
<dbReference type="Gene3D" id="2.40.50.140">
    <property type="entry name" value="Nucleic acid-binding proteins"/>
    <property type="match status" value="1"/>
</dbReference>
<sequence length="254" mass="27548">MAPFDPAAPDESAAHRRDGGFAVRLGLAAIRGIGADVAGRIVAARDAGGLFRDMRDLVRRTSITEAQVEALATADVFACFGMSRRDALWSAGAAAQDRPEYLPDSIVAVQPPLFSDPSSYETLAADLWATGISTDDHPMTHYRSGLDARGVLTSAELRTHEDGRRVEVAGLVTHRQRPATASGVTFLNLEDEHGLVNVICSVGVWNRHRTLARDAPALIVRGMLERSPEGVANILADRFEDLRVGVEHRSRDFR</sequence>
<dbReference type="GO" id="GO:0003887">
    <property type="term" value="F:DNA-directed DNA polymerase activity"/>
    <property type="evidence" value="ECO:0007669"/>
    <property type="project" value="UniProtKB-EC"/>
</dbReference>
<dbReference type="STRING" id="400772.RR49_00300"/>
<accession>A0A0F0M345</accession>
<dbReference type="PANTHER" id="PTHR32294">
    <property type="entry name" value="DNA POLYMERASE III SUBUNIT ALPHA"/>
    <property type="match status" value="1"/>
</dbReference>
<name>A0A0F0M345_9MICO</name>
<dbReference type="Proteomes" id="UP000033451">
    <property type="component" value="Unassembled WGS sequence"/>
</dbReference>
<dbReference type="PATRIC" id="fig|400772.4.peg.327"/>
<keyword evidence="3" id="KW-1185">Reference proteome</keyword>
<protein>
    <submittedName>
        <fullName evidence="2">Error-prone DNA polymerase</fullName>
        <ecNumber evidence="2">2.7.7.7</ecNumber>
    </submittedName>
</protein>
<dbReference type="AlphaFoldDB" id="A0A0F0M345"/>
<dbReference type="CDD" id="cd04485">
    <property type="entry name" value="DnaE_OBF"/>
    <property type="match status" value="1"/>
</dbReference>
<reference evidence="2 3" key="1">
    <citation type="submission" date="2015-02" db="EMBL/GenBank/DDBJ databases">
        <title>Draft genome sequences of ten Microbacterium spp. with emphasis on heavy metal contaminated environments.</title>
        <authorList>
            <person name="Corretto E."/>
        </authorList>
    </citation>
    <scope>NUCLEOTIDE SEQUENCE [LARGE SCALE GENOMIC DNA]</scope>
    <source>
        <strain evidence="2 3">DSM 18659</strain>
    </source>
</reference>
<dbReference type="GO" id="GO:0006260">
    <property type="term" value="P:DNA replication"/>
    <property type="evidence" value="ECO:0007669"/>
    <property type="project" value="InterPro"/>
</dbReference>
<keyword evidence="2" id="KW-0808">Transferase</keyword>
<evidence type="ECO:0000313" key="2">
    <source>
        <dbReference type="EMBL" id="KJL42003.1"/>
    </source>
</evidence>
<organism evidence="2 3">
    <name type="scientific">Microbacterium ginsengisoli</name>
    <dbReference type="NCBI Taxonomy" id="400772"/>
    <lineage>
        <taxon>Bacteria</taxon>
        <taxon>Bacillati</taxon>
        <taxon>Actinomycetota</taxon>
        <taxon>Actinomycetes</taxon>
        <taxon>Micrococcales</taxon>
        <taxon>Microbacteriaceae</taxon>
        <taxon>Microbacterium</taxon>
    </lineage>
</organism>
<dbReference type="SUPFAM" id="SSF47781">
    <property type="entry name" value="RuvA domain 2-like"/>
    <property type="match status" value="1"/>
</dbReference>
<dbReference type="Pfam" id="PF14579">
    <property type="entry name" value="HHH_6"/>
    <property type="match status" value="1"/>
</dbReference>
<dbReference type="Gene3D" id="1.10.150.870">
    <property type="match status" value="1"/>
</dbReference>
<dbReference type="GO" id="GO:0008408">
    <property type="term" value="F:3'-5' exonuclease activity"/>
    <property type="evidence" value="ECO:0007669"/>
    <property type="project" value="InterPro"/>
</dbReference>
<evidence type="ECO:0000259" key="1">
    <source>
        <dbReference type="Pfam" id="PF14579"/>
    </source>
</evidence>
<feature type="domain" description="DNA polymerase helix-hairpin-helix motif" evidence="1">
    <location>
        <begin position="20"/>
        <end position="86"/>
    </location>
</feature>